<evidence type="ECO:0000313" key="2">
    <source>
        <dbReference type="Proteomes" id="UP000053144"/>
    </source>
</evidence>
<organism evidence="1 2">
    <name type="scientific">Phaseolus angularis</name>
    <name type="common">Azuki bean</name>
    <name type="synonym">Vigna angularis</name>
    <dbReference type="NCBI Taxonomy" id="3914"/>
    <lineage>
        <taxon>Eukaryota</taxon>
        <taxon>Viridiplantae</taxon>
        <taxon>Streptophyta</taxon>
        <taxon>Embryophyta</taxon>
        <taxon>Tracheophyta</taxon>
        <taxon>Spermatophyta</taxon>
        <taxon>Magnoliopsida</taxon>
        <taxon>eudicotyledons</taxon>
        <taxon>Gunneridae</taxon>
        <taxon>Pentapetalae</taxon>
        <taxon>rosids</taxon>
        <taxon>fabids</taxon>
        <taxon>Fabales</taxon>
        <taxon>Fabaceae</taxon>
        <taxon>Papilionoideae</taxon>
        <taxon>50 kb inversion clade</taxon>
        <taxon>NPAAA clade</taxon>
        <taxon>indigoferoid/millettioid clade</taxon>
        <taxon>Phaseoleae</taxon>
        <taxon>Vigna</taxon>
    </lineage>
</organism>
<dbReference type="Gramene" id="KOM42500">
    <property type="protein sequence ID" value="KOM42500"/>
    <property type="gene ID" value="LR48_Vigan05g010400"/>
</dbReference>
<dbReference type="EMBL" id="CM003375">
    <property type="protein sequence ID" value="KOM42500.1"/>
    <property type="molecule type" value="Genomic_DNA"/>
</dbReference>
<proteinExistence type="predicted"/>
<dbReference type="Proteomes" id="UP000053144">
    <property type="component" value="Chromosome 5"/>
</dbReference>
<gene>
    <name evidence="1" type="ORF">LR48_Vigan05g010400</name>
</gene>
<accession>A0A0L9UHZ5</accession>
<reference evidence="2" key="1">
    <citation type="journal article" date="2015" name="Proc. Natl. Acad. Sci. U.S.A.">
        <title>Genome sequencing of adzuki bean (Vigna angularis) provides insight into high starch and low fat accumulation and domestication.</title>
        <authorList>
            <person name="Yang K."/>
            <person name="Tian Z."/>
            <person name="Chen C."/>
            <person name="Luo L."/>
            <person name="Zhao B."/>
            <person name="Wang Z."/>
            <person name="Yu L."/>
            <person name="Li Y."/>
            <person name="Sun Y."/>
            <person name="Li W."/>
            <person name="Chen Y."/>
            <person name="Li Y."/>
            <person name="Zhang Y."/>
            <person name="Ai D."/>
            <person name="Zhao J."/>
            <person name="Shang C."/>
            <person name="Ma Y."/>
            <person name="Wu B."/>
            <person name="Wang M."/>
            <person name="Gao L."/>
            <person name="Sun D."/>
            <person name="Zhang P."/>
            <person name="Guo F."/>
            <person name="Wang W."/>
            <person name="Li Y."/>
            <person name="Wang J."/>
            <person name="Varshney R.K."/>
            <person name="Wang J."/>
            <person name="Ling H.Q."/>
            <person name="Wan P."/>
        </authorList>
    </citation>
    <scope>NUCLEOTIDE SEQUENCE</scope>
    <source>
        <strain evidence="2">cv. Jingnong 6</strain>
    </source>
</reference>
<protein>
    <submittedName>
        <fullName evidence="1">Uncharacterized protein</fullName>
    </submittedName>
</protein>
<name>A0A0L9UHZ5_PHAAN</name>
<dbReference type="AlphaFoldDB" id="A0A0L9UHZ5"/>
<evidence type="ECO:0000313" key="1">
    <source>
        <dbReference type="EMBL" id="KOM42500.1"/>
    </source>
</evidence>
<sequence length="113" mass="12687">MVVAMEVARDGCHGSLQERLHGGMVTLDDLYCDVCNLPFQVQSFLPATLTTLRTNITTDEKDSEFSLRTHAPRVGCAWSQERTVEGKLTYRFQNSKLFGSGESSRRQGYFYGA</sequence>